<dbReference type="InterPro" id="IPR036691">
    <property type="entry name" value="Endo/exonu/phosph_ase_sf"/>
</dbReference>
<accession>A0AA97AIM9</accession>
<organism evidence="4">
    <name type="scientific">Leptolyngbya sp. NK1-12</name>
    <dbReference type="NCBI Taxonomy" id="2547451"/>
    <lineage>
        <taxon>Bacteria</taxon>
        <taxon>Bacillati</taxon>
        <taxon>Cyanobacteriota</taxon>
        <taxon>Cyanophyceae</taxon>
        <taxon>Leptolyngbyales</taxon>
        <taxon>Leptolyngbyaceae</taxon>
        <taxon>Leptolyngbya group</taxon>
        <taxon>Leptolyngbya</taxon>
    </lineage>
</organism>
<dbReference type="PANTHER" id="PTHR43606:SF1">
    <property type="entry name" value="PHOD-LIKE PHOSPHATASE METALLOPHOSPHATASE DOMAIN-CONTAINING PROTEIN"/>
    <property type="match status" value="1"/>
</dbReference>
<sequence length="960" mass="105624">MSTESIRFAQFNASLNRRAEGQLVTDLSDPNAATPGTAQAKAIAEIIQRTNPDVVLINEFDYFATDPSLAVKLFLQNYLAVGQNEASPVEYPYFYIAPSNTGIPSGFDLDNNGSIVTTPGQAGYGNDAFGFGNYPGQFGMLLLSKYPIDTANVRTFQKFLWQDMPGSLLPTIALPDAAEPWYSPEEQAALRLSSKSHWDVPIQVNGKTVHALVSHPTPPVFDGAEDRNGKRNHDEIRFWADYVTPGQGSYIYDDQGRKGGLTPEASFVIMGDQNADPFDGDSFQQAILQLLDNSRINTSVTPTSAGGPDAAQRQHRINNQHRGNPAFDTADFNDTAPGNLRVDYVLPSQDLAITDAQVFWPAQDDPLFRLVGDFDPNFPPEGFPSSDHRLVWVDVHDPRRPLPNSLLGVASGDTNQTSTVLWAWSTFTGNVKFEFSIFPDFQYIFGYNTVNVTDPTVPVKVSFGGLTPGQTYYYRVTDAAGAVATGQFQTPNPLDVQAGLRFGVTGDWQQAPPFPSLSNADERDLAFFLKLGDTIYADTETPALPGVTQSRTLSEFRTKQAENVSERFGLNTLKDLYASTSIFATIDDHELVDNFAGGAAPGESPDAPDIGSSPDPLFTDAVRYVNDTRAYEEALQAFQEYHPINDRFYGETGDDRTAGERQLYRYTTYGKDAAMMVLDTRSFRDAQLAPADLNNPLPFLAQTFDPSRTLLGKAQLNDLKRDLLTAEQNGITWKFVAVPEPIQNFGIVNAEDRFEGYAAERTELLKFIDDNNIDNVIFLAGDFHGTLVNNLTYQLAPGQPQIATNAFEVVTGPAAFFDGVFGRAVVDISTRTGLITAEQRAFYNQLPIAPDSDSLMNDRDDFIKQLLVEQTNLLGYDPIGLNNNLPQADGLIQANLLQGDYVSVHTYGWTEFDIDPQTQKLTVTTYGINNYSETELLQDPGAITGLTPRVVSQFEVTPVV</sequence>
<dbReference type="EMBL" id="CP053586">
    <property type="protein sequence ID" value="WNZ25724.1"/>
    <property type="molecule type" value="Genomic_DNA"/>
</dbReference>
<dbReference type="Pfam" id="PF16655">
    <property type="entry name" value="PhoD_N"/>
    <property type="match status" value="1"/>
</dbReference>
<dbReference type="InterPro" id="IPR052900">
    <property type="entry name" value="Phospholipid_Metab_Enz"/>
</dbReference>
<evidence type="ECO:0000259" key="1">
    <source>
        <dbReference type="Pfam" id="PF03372"/>
    </source>
</evidence>
<dbReference type="Pfam" id="PF09423">
    <property type="entry name" value="PhoD"/>
    <property type="match status" value="1"/>
</dbReference>
<dbReference type="InterPro" id="IPR029052">
    <property type="entry name" value="Metallo-depent_PP-like"/>
</dbReference>
<evidence type="ECO:0000259" key="2">
    <source>
        <dbReference type="Pfam" id="PF09423"/>
    </source>
</evidence>
<dbReference type="InterPro" id="IPR005135">
    <property type="entry name" value="Endo/exonuclease/phosphatase"/>
</dbReference>
<dbReference type="AlphaFoldDB" id="A0AA97AIM9"/>
<dbReference type="SUPFAM" id="SSF56300">
    <property type="entry name" value="Metallo-dependent phosphatases"/>
    <property type="match status" value="1"/>
</dbReference>
<dbReference type="Gene3D" id="3.60.21.70">
    <property type="entry name" value="PhoD-like phosphatase"/>
    <property type="match status" value="1"/>
</dbReference>
<dbReference type="RefSeq" id="WP_316431887.1">
    <property type="nucleotide sequence ID" value="NZ_CP053586.1"/>
</dbReference>
<dbReference type="InterPro" id="IPR032093">
    <property type="entry name" value="PhoD_N"/>
</dbReference>
<dbReference type="Gene3D" id="2.60.40.380">
    <property type="entry name" value="Purple acid phosphatase-like, N-terminal"/>
    <property type="match status" value="1"/>
</dbReference>
<dbReference type="InterPro" id="IPR018946">
    <property type="entry name" value="PhoD-like_MPP"/>
</dbReference>
<dbReference type="PANTHER" id="PTHR43606">
    <property type="entry name" value="PHOSPHATASE, PUTATIVE (AFU_ORTHOLOGUE AFUA_6G08710)-RELATED"/>
    <property type="match status" value="1"/>
</dbReference>
<dbReference type="SUPFAM" id="SSF56219">
    <property type="entry name" value="DNase I-like"/>
    <property type="match status" value="1"/>
</dbReference>
<proteinExistence type="predicted"/>
<feature type="domain" description="Endonuclease/exonuclease/phosphatase" evidence="1">
    <location>
        <begin position="12"/>
        <end position="388"/>
    </location>
</feature>
<gene>
    <name evidence="4" type="ORF">HJG54_24715</name>
</gene>
<feature type="domain" description="Phospholipase D N-terminal" evidence="3">
    <location>
        <begin position="407"/>
        <end position="490"/>
    </location>
</feature>
<dbReference type="Gene3D" id="3.60.10.10">
    <property type="entry name" value="Endonuclease/exonuclease/phosphatase"/>
    <property type="match status" value="1"/>
</dbReference>
<name>A0AA97AIM9_9CYAN</name>
<dbReference type="Pfam" id="PF03372">
    <property type="entry name" value="Exo_endo_phos"/>
    <property type="match status" value="1"/>
</dbReference>
<evidence type="ECO:0000259" key="3">
    <source>
        <dbReference type="Pfam" id="PF16655"/>
    </source>
</evidence>
<protein>
    <submittedName>
        <fullName evidence="4">Uncharacterized protein</fullName>
    </submittedName>
</protein>
<feature type="domain" description="PhoD-like phosphatase metallophosphatase" evidence="2">
    <location>
        <begin position="508"/>
        <end position="814"/>
    </location>
</feature>
<dbReference type="GO" id="GO:0003824">
    <property type="term" value="F:catalytic activity"/>
    <property type="evidence" value="ECO:0007669"/>
    <property type="project" value="InterPro"/>
</dbReference>
<reference evidence="4" key="1">
    <citation type="submission" date="2020-05" db="EMBL/GenBank/DDBJ databases">
        <authorList>
            <person name="Zhu T."/>
            <person name="Keshari N."/>
            <person name="Lu X."/>
        </authorList>
    </citation>
    <scope>NUCLEOTIDE SEQUENCE</scope>
    <source>
        <strain evidence="4">NK1-12</strain>
    </source>
</reference>
<dbReference type="InterPro" id="IPR038607">
    <property type="entry name" value="PhoD-like_sf"/>
</dbReference>
<evidence type="ECO:0000313" key="4">
    <source>
        <dbReference type="EMBL" id="WNZ25724.1"/>
    </source>
</evidence>